<dbReference type="Gene3D" id="3.90.76.10">
    <property type="entry name" value="Dipeptide-binding Protein, Domain 1"/>
    <property type="match status" value="1"/>
</dbReference>
<comment type="caution">
    <text evidence="7">The sequence shown here is derived from an EMBL/GenBank/DDBJ whole genome shotgun (WGS) entry which is preliminary data.</text>
</comment>
<dbReference type="Gene3D" id="3.10.105.10">
    <property type="entry name" value="Dipeptide-binding Protein, Domain 3"/>
    <property type="match status" value="2"/>
</dbReference>
<evidence type="ECO:0000256" key="3">
    <source>
        <dbReference type="ARBA" id="ARBA00022729"/>
    </source>
</evidence>
<dbReference type="GO" id="GO:0015833">
    <property type="term" value="P:peptide transport"/>
    <property type="evidence" value="ECO:0007669"/>
    <property type="project" value="TreeGrafter"/>
</dbReference>
<reference evidence="7 8" key="1">
    <citation type="journal article" date="2015" name="Nature">
        <title>rRNA introns, odd ribosomes, and small enigmatic genomes across a large radiation of phyla.</title>
        <authorList>
            <person name="Brown C.T."/>
            <person name="Hug L.A."/>
            <person name="Thomas B.C."/>
            <person name="Sharon I."/>
            <person name="Castelle C.J."/>
            <person name="Singh A."/>
            <person name="Wilkins M.J."/>
            <person name="Williams K.H."/>
            <person name="Banfield J.F."/>
        </authorList>
    </citation>
    <scope>NUCLEOTIDE SEQUENCE [LARGE SCALE GENOMIC DNA]</scope>
</reference>
<dbReference type="Gene3D" id="3.40.190.10">
    <property type="entry name" value="Periplasmic binding protein-like II"/>
    <property type="match status" value="2"/>
</dbReference>
<organism evidence="7 8">
    <name type="scientific">Candidatus Uhrbacteria bacterium GW2011_GWF2_46_218</name>
    <dbReference type="NCBI Taxonomy" id="1619001"/>
    <lineage>
        <taxon>Bacteria</taxon>
        <taxon>Candidatus Uhriibacteriota</taxon>
    </lineage>
</organism>
<keyword evidence="5" id="KW-0472">Membrane</keyword>
<dbReference type="SUPFAM" id="SSF53850">
    <property type="entry name" value="Periplasmic binding protein-like II"/>
    <property type="match status" value="1"/>
</dbReference>
<dbReference type="InterPro" id="IPR000914">
    <property type="entry name" value="SBP_5_dom"/>
</dbReference>
<feature type="domain" description="Solute-binding protein family 5" evidence="6">
    <location>
        <begin position="181"/>
        <end position="587"/>
    </location>
</feature>
<dbReference type="PANTHER" id="PTHR30290:SF9">
    <property type="entry name" value="OLIGOPEPTIDE-BINDING PROTEIN APPA"/>
    <property type="match status" value="1"/>
</dbReference>
<dbReference type="GO" id="GO:1904680">
    <property type="term" value="F:peptide transmembrane transporter activity"/>
    <property type="evidence" value="ECO:0007669"/>
    <property type="project" value="TreeGrafter"/>
</dbReference>
<protein>
    <submittedName>
        <fullName evidence="7">Extracellular solute-binding protein</fullName>
    </submittedName>
</protein>
<sequence length="685" mass="76559">MGPSSAEKEISTAPNAEWKSAFSRQPLLSPFCSSALRLPTLSSHDLVSVLSPQIGDEPLVPASEKNSLDLATRQVQAIAKPRRFPSWKQWKQLSRVLNRFERKLSFFALGCLILGLGIVGGWYVFTHRIDIPTIGGEYTEGLIGQPQYLNPLYATAKDVDADIASLLFSGLMKWDPEEGLINDLASDTVISEDGKTYTITLREDATFHNGDPVEARDVIFTINAIQDASYHSPLAVSFAGVTVAQTDEHTITFTLNEPFAPFLSALTVGILPANVWGSIPAAHTQLASYNLEAIGSGPYRFLEFSKDKTGSVRSYTLERYDAYYGKQVFIEKITFKFYSDTTSALQAFENHQVEGLGYIPFRQQEELEKRRGLILYYPTIRREIVLFFNQESQAALKSIDLRLALAQATDKQIILDDAARGKGKVIHTPILPDMLGFNENIADTFDVMAANTLLDDTFDWAENQTYRLDPNITSEEETEEEKEETDTDKETVEKEIVIEETAVVVEEEPTGLPANILRFTLTTIDSGEYIRAAELLSEQWKAIGVTLDIKTVSAEDFYSQVLEPKNYQILLTGVLLGVDSDPYPFWHSSQIHSGGLNLAGYANTDVDTLLEEARAAIDDGVRGEKYRAFQDQIHKDMPAIFLYQSSYGYALPDKIQGVSIPSVIFPSDRFARIENWYIKTKKALH</sequence>
<keyword evidence="5" id="KW-0812">Transmembrane</keyword>
<dbReference type="CDD" id="cd00995">
    <property type="entry name" value="PBP2_NikA_DppA_OppA_like"/>
    <property type="match status" value="1"/>
</dbReference>
<evidence type="ECO:0000313" key="8">
    <source>
        <dbReference type="Proteomes" id="UP000034705"/>
    </source>
</evidence>
<gene>
    <name evidence="7" type="ORF">UX45_C0015G0003</name>
</gene>
<evidence type="ECO:0000259" key="6">
    <source>
        <dbReference type="Pfam" id="PF00496"/>
    </source>
</evidence>
<feature type="compositionally biased region" description="Acidic residues" evidence="4">
    <location>
        <begin position="474"/>
        <end position="487"/>
    </location>
</feature>
<keyword evidence="2" id="KW-0813">Transport</keyword>
<evidence type="ECO:0000256" key="1">
    <source>
        <dbReference type="ARBA" id="ARBA00005695"/>
    </source>
</evidence>
<feature type="transmembrane region" description="Helical" evidence="5">
    <location>
        <begin position="104"/>
        <end position="125"/>
    </location>
</feature>
<evidence type="ECO:0000256" key="2">
    <source>
        <dbReference type="ARBA" id="ARBA00022448"/>
    </source>
</evidence>
<accession>A0A0G1PIE8</accession>
<comment type="similarity">
    <text evidence="1">Belongs to the bacterial solute-binding protein 5 family.</text>
</comment>
<dbReference type="InterPro" id="IPR039424">
    <property type="entry name" value="SBP_5"/>
</dbReference>
<evidence type="ECO:0000256" key="4">
    <source>
        <dbReference type="SAM" id="MobiDB-lite"/>
    </source>
</evidence>
<dbReference type="PANTHER" id="PTHR30290">
    <property type="entry name" value="PERIPLASMIC BINDING COMPONENT OF ABC TRANSPORTER"/>
    <property type="match status" value="1"/>
</dbReference>
<evidence type="ECO:0000256" key="5">
    <source>
        <dbReference type="SAM" id="Phobius"/>
    </source>
</evidence>
<keyword evidence="5" id="KW-1133">Transmembrane helix</keyword>
<dbReference type="Proteomes" id="UP000034705">
    <property type="component" value="Unassembled WGS sequence"/>
</dbReference>
<evidence type="ECO:0000313" key="7">
    <source>
        <dbReference type="EMBL" id="KKU32541.1"/>
    </source>
</evidence>
<proteinExistence type="inferred from homology"/>
<dbReference type="EMBL" id="LCMG01000015">
    <property type="protein sequence ID" value="KKU32541.1"/>
    <property type="molecule type" value="Genomic_DNA"/>
</dbReference>
<feature type="region of interest" description="Disordered" evidence="4">
    <location>
        <begin position="470"/>
        <end position="490"/>
    </location>
</feature>
<name>A0A0G1PIE8_9BACT</name>
<keyword evidence="3" id="KW-0732">Signal</keyword>
<dbReference type="Pfam" id="PF00496">
    <property type="entry name" value="SBP_bac_5"/>
    <property type="match status" value="1"/>
</dbReference>
<dbReference type="AlphaFoldDB" id="A0A0G1PIE8"/>